<dbReference type="NCBIfam" id="NF002377">
    <property type="entry name" value="PRK01371.1-4"/>
    <property type="match status" value="1"/>
</dbReference>
<protein>
    <recommendedName>
        <fullName evidence="9">Sec-independent protein translocase protein TatB</fullName>
    </recommendedName>
</protein>
<dbReference type="Proteomes" id="UP000530234">
    <property type="component" value="Unassembled WGS sequence"/>
</dbReference>
<comment type="function">
    <text evidence="9">Part of the twin-arginine translocation (Tat) system that transports large folded proteins containing a characteristic twin-arginine motif in their signal peptide across membranes. Together with TatC, TatB is part of a receptor directly interacting with Tat signal peptides. TatB may form an oligomeric binding site that transiently accommodates folded Tat precursor proteins before their translocation.</text>
</comment>
<evidence type="ECO:0000313" key="13">
    <source>
        <dbReference type="Proteomes" id="UP000530234"/>
    </source>
</evidence>
<keyword evidence="13" id="KW-1185">Reference proteome</keyword>
<comment type="similarity">
    <text evidence="9">Belongs to the TatB family.</text>
</comment>
<evidence type="ECO:0000256" key="7">
    <source>
        <dbReference type="ARBA" id="ARBA00023010"/>
    </source>
</evidence>
<dbReference type="Gene3D" id="1.20.5.3310">
    <property type="match status" value="1"/>
</dbReference>
<keyword evidence="3 9" id="KW-1003">Cell membrane</keyword>
<sequence length="183" mass="19435">MFFDIGSLEFIALIILAILVFGPDKLPKMIQDVAGFLRRMREFSDNAKRDIRNELGPEFKDFEFEDLNPRRFARKHLLERDELGLRELRDSVDVRKELTEVSDAVNGRTPVRRNGSAVAAGAAGGAAAGGVVSLGKAGDPPAPASGPDTGPVPPAGRPGGEERGTGPTGPTGSEPPPFDSDAT</sequence>
<dbReference type="RefSeq" id="WP_182664147.1">
    <property type="nucleotide sequence ID" value="NZ_VKHS01000307.1"/>
</dbReference>
<dbReference type="GO" id="GO:0033281">
    <property type="term" value="C:TAT protein transport complex"/>
    <property type="evidence" value="ECO:0007669"/>
    <property type="project" value="UniProtKB-UniRule"/>
</dbReference>
<reference evidence="13" key="1">
    <citation type="submission" date="2019-10" db="EMBL/GenBank/DDBJ databases">
        <title>Streptomyces sp. nov., a novel actinobacterium isolated from alkaline environment.</title>
        <authorList>
            <person name="Golinska P."/>
        </authorList>
    </citation>
    <scope>NUCLEOTIDE SEQUENCE [LARGE SCALE GENOMIC DNA]</scope>
    <source>
        <strain evidence="13">DSM 42108</strain>
    </source>
</reference>
<keyword evidence="7 9" id="KW-0811">Translocation</keyword>
<dbReference type="EMBL" id="VKHS01000307">
    <property type="protein sequence ID" value="MBB0230571.1"/>
    <property type="molecule type" value="Genomic_DNA"/>
</dbReference>
<evidence type="ECO:0000256" key="9">
    <source>
        <dbReference type="HAMAP-Rule" id="MF_00237"/>
    </source>
</evidence>
<keyword evidence="4 9" id="KW-0812">Transmembrane</keyword>
<dbReference type="PRINTS" id="PR01506">
    <property type="entry name" value="TATBPROTEIN"/>
</dbReference>
<evidence type="ECO:0000256" key="2">
    <source>
        <dbReference type="ARBA" id="ARBA00022448"/>
    </source>
</evidence>
<feature type="compositionally biased region" description="Pro residues" evidence="10">
    <location>
        <begin position="173"/>
        <end position="183"/>
    </location>
</feature>
<accession>A0A7W3XX99</accession>
<evidence type="ECO:0000256" key="3">
    <source>
        <dbReference type="ARBA" id="ARBA00022475"/>
    </source>
</evidence>
<evidence type="ECO:0000256" key="11">
    <source>
        <dbReference type="SAM" id="Phobius"/>
    </source>
</evidence>
<feature type="compositionally biased region" description="Pro residues" evidence="10">
    <location>
        <begin position="140"/>
        <end position="156"/>
    </location>
</feature>
<evidence type="ECO:0000313" key="12">
    <source>
        <dbReference type="EMBL" id="MBB0230571.1"/>
    </source>
</evidence>
<evidence type="ECO:0000256" key="5">
    <source>
        <dbReference type="ARBA" id="ARBA00022927"/>
    </source>
</evidence>
<evidence type="ECO:0000256" key="8">
    <source>
        <dbReference type="ARBA" id="ARBA00023136"/>
    </source>
</evidence>
<dbReference type="GO" id="GO:0043953">
    <property type="term" value="P:protein transport by the Tat complex"/>
    <property type="evidence" value="ECO:0007669"/>
    <property type="project" value="UniProtKB-UniRule"/>
</dbReference>
<feature type="transmembrane region" description="Helical" evidence="11">
    <location>
        <begin position="6"/>
        <end position="22"/>
    </location>
</feature>
<dbReference type="InterPro" id="IPR003369">
    <property type="entry name" value="TatA/B/E"/>
</dbReference>
<evidence type="ECO:0000256" key="6">
    <source>
        <dbReference type="ARBA" id="ARBA00022989"/>
    </source>
</evidence>
<keyword evidence="2 9" id="KW-0813">Transport</keyword>
<keyword evidence="5 9" id="KW-0653">Protein transport</keyword>
<comment type="subunit">
    <text evidence="9">The Tat system comprises two distinct complexes: a TatABC complex, containing multiple copies of TatA, TatB and TatC subunits, and a separate TatA complex, containing only TatA subunits. Substrates initially bind to the TatABC complex, which probably triggers association of the separate TatA complex to form the active translocon.</text>
</comment>
<evidence type="ECO:0000256" key="10">
    <source>
        <dbReference type="SAM" id="MobiDB-lite"/>
    </source>
</evidence>
<gene>
    <name evidence="9" type="primary">tatB</name>
    <name evidence="12" type="ORF">FOE67_13860</name>
</gene>
<keyword evidence="6 9" id="KW-1133">Transmembrane helix</keyword>
<keyword evidence="8 9" id="KW-0472">Membrane</keyword>
<comment type="caution">
    <text evidence="12">The sequence shown here is derived from an EMBL/GenBank/DDBJ whole genome shotgun (WGS) entry which is preliminary data.</text>
</comment>
<evidence type="ECO:0000256" key="4">
    <source>
        <dbReference type="ARBA" id="ARBA00022692"/>
    </source>
</evidence>
<dbReference type="NCBIfam" id="NF002374">
    <property type="entry name" value="PRK01371.1-1"/>
    <property type="match status" value="1"/>
</dbReference>
<dbReference type="GO" id="GO:0008320">
    <property type="term" value="F:protein transmembrane transporter activity"/>
    <property type="evidence" value="ECO:0007669"/>
    <property type="project" value="UniProtKB-UniRule"/>
</dbReference>
<proteinExistence type="inferred from homology"/>
<dbReference type="InterPro" id="IPR018448">
    <property type="entry name" value="TatB"/>
</dbReference>
<feature type="compositionally biased region" description="Low complexity" evidence="10">
    <location>
        <begin position="129"/>
        <end position="139"/>
    </location>
</feature>
<name>A0A7W3XX99_9ACTN</name>
<evidence type="ECO:0000256" key="1">
    <source>
        <dbReference type="ARBA" id="ARBA00004167"/>
    </source>
</evidence>
<dbReference type="HAMAP" id="MF_00237">
    <property type="entry name" value="TatB"/>
    <property type="match status" value="1"/>
</dbReference>
<feature type="region of interest" description="Disordered" evidence="10">
    <location>
        <begin position="125"/>
        <end position="183"/>
    </location>
</feature>
<organism evidence="12 13">
    <name type="scientific">Streptomyces calidiresistens</name>
    <dbReference type="NCBI Taxonomy" id="1485586"/>
    <lineage>
        <taxon>Bacteria</taxon>
        <taxon>Bacillati</taxon>
        <taxon>Actinomycetota</taxon>
        <taxon>Actinomycetes</taxon>
        <taxon>Kitasatosporales</taxon>
        <taxon>Streptomycetaceae</taxon>
        <taxon>Streptomyces</taxon>
    </lineage>
</organism>
<dbReference type="Pfam" id="PF02416">
    <property type="entry name" value="TatA_B_E"/>
    <property type="match status" value="1"/>
</dbReference>
<dbReference type="AlphaFoldDB" id="A0A7W3XX99"/>
<comment type="subcellular location">
    <subcellularLocation>
        <location evidence="9">Cell membrane</location>
        <topology evidence="9">Single-pass membrane protein</topology>
    </subcellularLocation>
    <subcellularLocation>
        <location evidence="1">Membrane</location>
        <topology evidence="1">Single-pass membrane protein</topology>
    </subcellularLocation>
</comment>